<dbReference type="GO" id="GO:0005829">
    <property type="term" value="C:cytosol"/>
    <property type="evidence" value="ECO:0007669"/>
    <property type="project" value="TreeGrafter"/>
</dbReference>
<dbReference type="InterPro" id="IPR001387">
    <property type="entry name" value="Cro/C1-type_HTH"/>
</dbReference>
<dbReference type="AlphaFoldDB" id="A0A6J4L140"/>
<organism evidence="4">
    <name type="scientific">uncultured Chloroflexia bacterium</name>
    <dbReference type="NCBI Taxonomy" id="1672391"/>
    <lineage>
        <taxon>Bacteria</taxon>
        <taxon>Bacillati</taxon>
        <taxon>Chloroflexota</taxon>
        <taxon>Chloroflexia</taxon>
        <taxon>environmental samples</taxon>
    </lineage>
</organism>
<dbReference type="GO" id="GO:0003700">
    <property type="term" value="F:DNA-binding transcription factor activity"/>
    <property type="evidence" value="ECO:0007669"/>
    <property type="project" value="TreeGrafter"/>
</dbReference>
<dbReference type="InterPro" id="IPR050807">
    <property type="entry name" value="TransReg_Diox_bact_type"/>
</dbReference>
<dbReference type="CDD" id="cd00093">
    <property type="entry name" value="HTH_XRE"/>
    <property type="match status" value="1"/>
</dbReference>
<dbReference type="SUPFAM" id="SSF47413">
    <property type="entry name" value="lambda repressor-like DNA-binding domains"/>
    <property type="match status" value="1"/>
</dbReference>
<dbReference type="Gene3D" id="1.10.260.40">
    <property type="entry name" value="lambda repressor-like DNA-binding domains"/>
    <property type="match status" value="1"/>
</dbReference>
<gene>
    <name evidence="4" type="ORF">AVDCRST_MAG93-5628</name>
</gene>
<keyword evidence="1" id="KW-0238">DNA-binding</keyword>
<evidence type="ECO:0000259" key="3">
    <source>
        <dbReference type="PROSITE" id="PS50943"/>
    </source>
</evidence>
<dbReference type="PANTHER" id="PTHR46797:SF1">
    <property type="entry name" value="METHYLPHOSPHONATE SYNTHASE"/>
    <property type="match status" value="1"/>
</dbReference>
<feature type="domain" description="HTH cro/C1-type" evidence="3">
    <location>
        <begin position="57"/>
        <end position="111"/>
    </location>
</feature>
<dbReference type="InterPro" id="IPR010982">
    <property type="entry name" value="Lambda_DNA-bd_dom_sf"/>
</dbReference>
<accession>A0A6J4L140</accession>
<feature type="region of interest" description="Disordered" evidence="2">
    <location>
        <begin position="1"/>
        <end position="20"/>
    </location>
</feature>
<dbReference type="PROSITE" id="PS50943">
    <property type="entry name" value="HTH_CROC1"/>
    <property type="match status" value="1"/>
</dbReference>
<reference evidence="4" key="1">
    <citation type="submission" date="2020-02" db="EMBL/GenBank/DDBJ databases">
        <authorList>
            <person name="Meier V. D."/>
        </authorList>
    </citation>
    <scope>NUCLEOTIDE SEQUENCE</scope>
    <source>
        <strain evidence="4">AVDCRST_MAG93</strain>
    </source>
</reference>
<proteinExistence type="predicted"/>
<sequence length="262" mass="30233">MYDRGIRDSKPDVDSNALNPDVEEDAGAHLEELLEGDKELRKLWASEKPKRSIANQVLRRRIEFGWSQRDLATKLNTSQNRIHLIESGEANPTVETLYRLAEVLELELEISFSDPESKEVIDEAENEAIESVHEAFIAAQQLSRSIAESSEQTERAKELWQKAIEVAAEAQTWNVQFVRHLLKANKSYSRNLFHNLYQRAAEQMGTGRSDSWGEYENYCAFVSRRQENALELLWRSQEQALELVSKNLVADNLELLHEQYPF</sequence>
<evidence type="ECO:0000256" key="2">
    <source>
        <dbReference type="SAM" id="MobiDB-lite"/>
    </source>
</evidence>
<evidence type="ECO:0000256" key="1">
    <source>
        <dbReference type="ARBA" id="ARBA00023125"/>
    </source>
</evidence>
<evidence type="ECO:0000313" key="4">
    <source>
        <dbReference type="EMBL" id="CAA9318589.1"/>
    </source>
</evidence>
<dbReference type="EMBL" id="CADCTR010001901">
    <property type="protein sequence ID" value="CAA9318589.1"/>
    <property type="molecule type" value="Genomic_DNA"/>
</dbReference>
<protein>
    <recommendedName>
        <fullName evidence="3">HTH cro/C1-type domain-containing protein</fullName>
    </recommendedName>
</protein>
<dbReference type="SMART" id="SM00530">
    <property type="entry name" value="HTH_XRE"/>
    <property type="match status" value="1"/>
</dbReference>
<dbReference type="Pfam" id="PF01381">
    <property type="entry name" value="HTH_3"/>
    <property type="match status" value="1"/>
</dbReference>
<dbReference type="PANTHER" id="PTHR46797">
    <property type="entry name" value="HTH-TYPE TRANSCRIPTIONAL REGULATOR"/>
    <property type="match status" value="1"/>
</dbReference>
<name>A0A6J4L140_9CHLR</name>
<feature type="compositionally biased region" description="Basic and acidic residues" evidence="2">
    <location>
        <begin position="1"/>
        <end position="13"/>
    </location>
</feature>
<feature type="non-terminal residue" evidence="4">
    <location>
        <position position="262"/>
    </location>
</feature>
<dbReference type="GO" id="GO:0003677">
    <property type="term" value="F:DNA binding"/>
    <property type="evidence" value="ECO:0007669"/>
    <property type="project" value="UniProtKB-KW"/>
</dbReference>